<name>A0A419WXA0_9BACT</name>
<dbReference type="RefSeq" id="WP_120240865.1">
    <property type="nucleotide sequence ID" value="NZ_RAPQ01000010.1"/>
</dbReference>
<gene>
    <name evidence="1" type="ORF">BXY64_3124</name>
</gene>
<evidence type="ECO:0000313" key="1">
    <source>
        <dbReference type="EMBL" id="RKE00123.1"/>
    </source>
</evidence>
<proteinExistence type="predicted"/>
<organism evidence="1 2">
    <name type="scientific">Marinifilum flexuosum</name>
    <dbReference type="NCBI Taxonomy" id="1117708"/>
    <lineage>
        <taxon>Bacteria</taxon>
        <taxon>Pseudomonadati</taxon>
        <taxon>Bacteroidota</taxon>
        <taxon>Bacteroidia</taxon>
        <taxon>Marinilabiliales</taxon>
        <taxon>Marinifilaceae</taxon>
    </lineage>
</organism>
<comment type="caution">
    <text evidence="1">The sequence shown here is derived from an EMBL/GenBank/DDBJ whole genome shotgun (WGS) entry which is preliminary data.</text>
</comment>
<reference evidence="1 2" key="1">
    <citation type="submission" date="2018-09" db="EMBL/GenBank/DDBJ databases">
        <title>Genomic Encyclopedia of Archaeal and Bacterial Type Strains, Phase II (KMG-II): from individual species to whole genera.</title>
        <authorList>
            <person name="Goeker M."/>
        </authorList>
    </citation>
    <scope>NUCLEOTIDE SEQUENCE [LARGE SCALE GENOMIC DNA]</scope>
    <source>
        <strain evidence="1 2">DSM 21950</strain>
    </source>
</reference>
<sequence>MKNNDLIQVVFTEEELTETNTHLDALLTWANKNAPELSLEDRTSLGSINEANKLLVGKARSYMHQNPDLVPRFVEMAEFERDYKTRNEIEEIIQKLELIQRRLSDTKILLDNDNYHDTMAFYRAVRYLAGEQEQGAIPIYEELKQFFPHGRKKKEEEKKEAETSK</sequence>
<dbReference type="Proteomes" id="UP000284531">
    <property type="component" value="Unassembled WGS sequence"/>
</dbReference>
<protein>
    <submittedName>
        <fullName evidence="1">Uncharacterized protein</fullName>
    </submittedName>
</protein>
<evidence type="ECO:0000313" key="2">
    <source>
        <dbReference type="Proteomes" id="UP000284531"/>
    </source>
</evidence>
<accession>A0A419WXA0</accession>
<dbReference type="EMBL" id="RAPQ01000010">
    <property type="protein sequence ID" value="RKE00123.1"/>
    <property type="molecule type" value="Genomic_DNA"/>
</dbReference>
<keyword evidence="2" id="KW-1185">Reference proteome</keyword>
<dbReference type="AlphaFoldDB" id="A0A419WXA0"/>
<dbReference type="OrthoDB" id="5952844at2"/>